<dbReference type="EMBL" id="VHSH01000001">
    <property type="protein sequence ID" value="TQV83697.1"/>
    <property type="molecule type" value="Genomic_DNA"/>
</dbReference>
<dbReference type="InterPro" id="IPR009922">
    <property type="entry name" value="DUF1457"/>
</dbReference>
<organism evidence="1 2">
    <name type="scientific">Denitrobaculum tricleocarpae</name>
    <dbReference type="NCBI Taxonomy" id="2591009"/>
    <lineage>
        <taxon>Bacteria</taxon>
        <taxon>Pseudomonadati</taxon>
        <taxon>Pseudomonadota</taxon>
        <taxon>Alphaproteobacteria</taxon>
        <taxon>Rhodospirillales</taxon>
        <taxon>Rhodospirillaceae</taxon>
        <taxon>Denitrobaculum</taxon>
    </lineage>
</organism>
<evidence type="ECO:0000313" key="1">
    <source>
        <dbReference type="EMBL" id="TQV83697.1"/>
    </source>
</evidence>
<name>A0A545U2J4_9PROT</name>
<reference evidence="1 2" key="1">
    <citation type="submission" date="2019-06" db="EMBL/GenBank/DDBJ databases">
        <title>Whole genome sequence for Rhodospirillaceae sp. R148.</title>
        <authorList>
            <person name="Wang G."/>
        </authorList>
    </citation>
    <scope>NUCLEOTIDE SEQUENCE [LARGE SCALE GENOMIC DNA]</scope>
    <source>
        <strain evidence="1 2">R148</strain>
    </source>
</reference>
<evidence type="ECO:0000313" key="2">
    <source>
        <dbReference type="Proteomes" id="UP000315252"/>
    </source>
</evidence>
<proteinExistence type="predicted"/>
<comment type="caution">
    <text evidence="1">The sequence shown here is derived from an EMBL/GenBank/DDBJ whole genome shotgun (WGS) entry which is preliminary data.</text>
</comment>
<dbReference type="Pfam" id="PF07310">
    <property type="entry name" value="PAS_5"/>
    <property type="match status" value="1"/>
</dbReference>
<dbReference type="AlphaFoldDB" id="A0A545U2J4"/>
<keyword evidence="2" id="KW-1185">Reference proteome</keyword>
<dbReference type="Proteomes" id="UP000315252">
    <property type="component" value="Unassembled WGS sequence"/>
</dbReference>
<dbReference type="OrthoDB" id="8478830at2"/>
<accession>A0A545U2J4</accession>
<gene>
    <name evidence="1" type="ORF">FKG95_03680</name>
</gene>
<protein>
    <submittedName>
        <fullName evidence="1">PAS domain-containing protein</fullName>
    </submittedName>
</protein>
<sequence length="194" mass="21693">MSDSASWDLADQIAKENFSQLNQLHIDNGVSPPKVVWQPRGRDLQHEQLQFLLAYWKNLSDGDGRVAADEIDPLNMWPALGFVILVDVVEGGEDFRVRVYGSAIAQSVDVDVTGKLISETPWQGVVMDFFYAVYRAVLIRPEPLYTEHEPPADVGVKLWHRLMLPLGGADGKICRVLVGNVPGEWRKPVKDGED</sequence>